<keyword evidence="3" id="KW-0804">Transcription</keyword>
<dbReference type="Proteomes" id="UP000325411">
    <property type="component" value="Unassembled WGS sequence"/>
</dbReference>
<dbReference type="SMART" id="SM00347">
    <property type="entry name" value="HTH_MARR"/>
    <property type="match status" value="1"/>
</dbReference>
<dbReference type="EMBL" id="FWYW01000077">
    <property type="protein sequence ID" value="SME12375.1"/>
    <property type="molecule type" value="Genomic_DNA"/>
</dbReference>
<dbReference type="InterPro" id="IPR000835">
    <property type="entry name" value="HTH_MarR-typ"/>
</dbReference>
<feature type="domain" description="HTH marR-type" evidence="4">
    <location>
        <begin position="26"/>
        <end position="160"/>
    </location>
</feature>
<evidence type="ECO:0000256" key="3">
    <source>
        <dbReference type="ARBA" id="ARBA00023163"/>
    </source>
</evidence>
<dbReference type="Gene3D" id="1.10.10.10">
    <property type="entry name" value="Winged helix-like DNA-binding domain superfamily/Winged helix DNA-binding domain"/>
    <property type="match status" value="1"/>
</dbReference>
<reference evidence="6 10" key="3">
    <citation type="submission" date="2023-03" db="EMBL/GenBank/DDBJ databases">
        <title>Genetic diversity of Bacillus cereus sensu lato isolates from Slovenia.</title>
        <authorList>
            <person name="Abdelli M."/>
        </authorList>
    </citation>
    <scope>NUCLEOTIDE SEQUENCE [LARGE SCALE GENOMIC DNA]</scope>
    <source>
        <strain evidence="6 10">SIBC61B</strain>
    </source>
</reference>
<evidence type="ECO:0000313" key="5">
    <source>
        <dbReference type="EMBL" id="KAA8476185.1"/>
    </source>
</evidence>
<gene>
    <name evidence="7" type="primary">mprA</name>
    <name evidence="7" type="ORF">BACERE00174_03435</name>
    <name evidence="5" type="ORF">FYW06_19360</name>
    <name evidence="6" type="ORF">P6U22_18440</name>
</gene>
<dbReference type="InterPro" id="IPR036388">
    <property type="entry name" value="WH-like_DNA-bd_sf"/>
</dbReference>
<evidence type="ECO:0000313" key="9">
    <source>
        <dbReference type="Proteomes" id="UP000325411"/>
    </source>
</evidence>
<keyword evidence="2" id="KW-0238">DNA-binding</keyword>
<dbReference type="PANTHER" id="PTHR42756:SF1">
    <property type="entry name" value="TRANSCRIPTIONAL REPRESSOR OF EMRAB OPERON"/>
    <property type="match status" value="1"/>
</dbReference>
<protein>
    <submittedName>
        <fullName evidence="5">MarR family transcriptional regulator</fullName>
    </submittedName>
    <submittedName>
        <fullName evidence="7">Transcriptional repressor MprA</fullName>
    </submittedName>
</protein>
<dbReference type="PRINTS" id="PR00598">
    <property type="entry name" value="HTHMARR"/>
</dbReference>
<dbReference type="Pfam" id="PF01047">
    <property type="entry name" value="MarR"/>
    <property type="match status" value="1"/>
</dbReference>
<reference evidence="7 8" key="1">
    <citation type="submission" date="2017-04" db="EMBL/GenBank/DDBJ databases">
        <authorList>
            <person name="Criscuolo A."/>
        </authorList>
    </citation>
    <scope>NUCLEOTIDE SEQUENCE [LARGE SCALE GENOMIC DNA]</scope>
    <source>
        <strain evidence="7">16-00174</strain>
    </source>
</reference>
<evidence type="ECO:0000256" key="1">
    <source>
        <dbReference type="ARBA" id="ARBA00023015"/>
    </source>
</evidence>
<dbReference type="RefSeq" id="WP_000420689.1">
    <property type="nucleotide sequence ID" value="NZ_BPLB01000003.1"/>
</dbReference>
<dbReference type="GO" id="GO:0003700">
    <property type="term" value="F:DNA-binding transcription factor activity"/>
    <property type="evidence" value="ECO:0007669"/>
    <property type="project" value="InterPro"/>
</dbReference>
<dbReference type="PROSITE" id="PS01117">
    <property type="entry name" value="HTH_MARR_1"/>
    <property type="match status" value="1"/>
</dbReference>
<dbReference type="InterPro" id="IPR023187">
    <property type="entry name" value="Tscrpt_reg_MarR-type_CS"/>
</dbReference>
<keyword evidence="1" id="KW-0805">Transcription regulation</keyword>
<reference evidence="5 9" key="2">
    <citation type="submission" date="2019-09" db="EMBL/GenBank/DDBJ databases">
        <authorList>
            <person name="Geng P."/>
            <person name="Wan X."/>
            <person name="Zhou G."/>
            <person name="Yuan Z."/>
            <person name="Hu X."/>
        </authorList>
    </citation>
    <scope>NUCLEOTIDE SEQUENCE [LARGE SCALE GENOMIC DNA]</scope>
    <source>
        <strain evidence="5 9">EFR-4</strain>
    </source>
</reference>
<dbReference type="EMBL" id="VXCE01000014">
    <property type="protein sequence ID" value="KAA8476185.1"/>
    <property type="molecule type" value="Genomic_DNA"/>
</dbReference>
<accession>A0A1J9YR34</accession>
<evidence type="ECO:0000313" key="7">
    <source>
        <dbReference type="EMBL" id="SME12375.1"/>
    </source>
</evidence>
<keyword evidence="10" id="KW-1185">Reference proteome</keyword>
<evidence type="ECO:0000256" key="2">
    <source>
        <dbReference type="ARBA" id="ARBA00023125"/>
    </source>
</evidence>
<dbReference type="GO" id="GO:0003677">
    <property type="term" value="F:DNA binding"/>
    <property type="evidence" value="ECO:0007669"/>
    <property type="project" value="UniProtKB-KW"/>
</dbReference>
<comment type="caution">
    <text evidence="7">The sequence shown here is derived from an EMBL/GenBank/DDBJ whole genome shotgun (WGS) entry which is preliminary data.</text>
</comment>
<dbReference type="PANTHER" id="PTHR42756">
    <property type="entry name" value="TRANSCRIPTIONAL REGULATOR, MARR"/>
    <property type="match status" value="1"/>
</dbReference>
<dbReference type="SUPFAM" id="SSF46785">
    <property type="entry name" value="Winged helix' DNA-binding domain"/>
    <property type="match status" value="1"/>
</dbReference>
<dbReference type="AlphaFoldDB" id="A0A1J9YR34"/>
<dbReference type="Proteomes" id="UP000194422">
    <property type="component" value="Unassembled WGS sequence"/>
</dbReference>
<evidence type="ECO:0000259" key="4">
    <source>
        <dbReference type="PROSITE" id="PS50995"/>
    </source>
</evidence>
<evidence type="ECO:0000313" key="10">
    <source>
        <dbReference type="Proteomes" id="UP001221338"/>
    </source>
</evidence>
<evidence type="ECO:0000313" key="6">
    <source>
        <dbReference type="EMBL" id="MDG0943164.1"/>
    </source>
</evidence>
<dbReference type="Proteomes" id="UP001221338">
    <property type="component" value="Unassembled WGS sequence"/>
</dbReference>
<dbReference type="InterPro" id="IPR036390">
    <property type="entry name" value="WH_DNA-bd_sf"/>
</dbReference>
<sequence>MELKHLPKYKYLTEHTETYSNIDASSLELFLSLFDISKKMNHVMERYFAGRGLSEGKFKILMLLFDAKDHSLSPTELAKQSNVTKATITGLLDGLVRDGFVSRTHQNKDKRKISIELTKEGKEQLKQFLPGHFSKISAVMENYSDEEKEMFINILGDLFEKLSVFKD</sequence>
<name>A0A1J9YR34_9BACI</name>
<proteinExistence type="predicted"/>
<dbReference type="EMBL" id="JARPRV010000011">
    <property type="protein sequence ID" value="MDG0943164.1"/>
    <property type="molecule type" value="Genomic_DNA"/>
</dbReference>
<organism evidence="7 8">
    <name type="scientific">Bacillus paranthracis</name>
    <dbReference type="NCBI Taxonomy" id="2026186"/>
    <lineage>
        <taxon>Bacteria</taxon>
        <taxon>Bacillati</taxon>
        <taxon>Bacillota</taxon>
        <taxon>Bacilli</taxon>
        <taxon>Bacillales</taxon>
        <taxon>Bacillaceae</taxon>
        <taxon>Bacillus</taxon>
        <taxon>Bacillus cereus group</taxon>
    </lineage>
</organism>
<dbReference type="PROSITE" id="PS50995">
    <property type="entry name" value="HTH_MARR_2"/>
    <property type="match status" value="1"/>
</dbReference>
<evidence type="ECO:0000313" key="8">
    <source>
        <dbReference type="Proteomes" id="UP000194422"/>
    </source>
</evidence>